<gene>
    <name evidence="1" type="ORF">POPTR_005G220200</name>
</gene>
<sequence>MKRTHLNANSAIRGGSTWYDFSSNLLFMSQHDCILENIFSLYAIYISGTRGARRRKYPNLVSKLFCLV</sequence>
<keyword evidence="2" id="KW-1185">Reference proteome</keyword>
<accession>A0A2K2AKJ3</accession>
<dbReference type="AlphaFoldDB" id="A0A2K2AKJ3"/>
<reference evidence="1 2" key="1">
    <citation type="journal article" date="2006" name="Science">
        <title>The genome of black cottonwood, Populus trichocarpa (Torr. &amp; Gray).</title>
        <authorList>
            <person name="Tuskan G.A."/>
            <person name="Difazio S."/>
            <person name="Jansson S."/>
            <person name="Bohlmann J."/>
            <person name="Grigoriev I."/>
            <person name="Hellsten U."/>
            <person name="Putnam N."/>
            <person name="Ralph S."/>
            <person name="Rombauts S."/>
            <person name="Salamov A."/>
            <person name="Schein J."/>
            <person name="Sterck L."/>
            <person name="Aerts A."/>
            <person name="Bhalerao R.R."/>
            <person name="Bhalerao R.P."/>
            <person name="Blaudez D."/>
            <person name="Boerjan W."/>
            <person name="Brun A."/>
            <person name="Brunner A."/>
            <person name="Busov V."/>
            <person name="Campbell M."/>
            <person name="Carlson J."/>
            <person name="Chalot M."/>
            <person name="Chapman J."/>
            <person name="Chen G.L."/>
            <person name="Cooper D."/>
            <person name="Coutinho P.M."/>
            <person name="Couturier J."/>
            <person name="Covert S."/>
            <person name="Cronk Q."/>
            <person name="Cunningham R."/>
            <person name="Davis J."/>
            <person name="Degroeve S."/>
            <person name="Dejardin A."/>
            <person name="Depamphilis C."/>
            <person name="Detter J."/>
            <person name="Dirks B."/>
            <person name="Dubchak I."/>
            <person name="Duplessis S."/>
            <person name="Ehlting J."/>
            <person name="Ellis B."/>
            <person name="Gendler K."/>
            <person name="Goodstein D."/>
            <person name="Gribskov M."/>
            <person name="Grimwood J."/>
            <person name="Groover A."/>
            <person name="Gunter L."/>
            <person name="Hamberger B."/>
            <person name="Heinze B."/>
            <person name="Helariutta Y."/>
            <person name="Henrissat B."/>
            <person name="Holligan D."/>
            <person name="Holt R."/>
            <person name="Huang W."/>
            <person name="Islam-Faridi N."/>
            <person name="Jones S."/>
            <person name="Jones-Rhoades M."/>
            <person name="Jorgensen R."/>
            <person name="Joshi C."/>
            <person name="Kangasjarvi J."/>
            <person name="Karlsson J."/>
            <person name="Kelleher C."/>
            <person name="Kirkpatrick R."/>
            <person name="Kirst M."/>
            <person name="Kohler A."/>
            <person name="Kalluri U."/>
            <person name="Larimer F."/>
            <person name="Leebens-Mack J."/>
            <person name="Leple J.C."/>
            <person name="Locascio P."/>
            <person name="Lou Y."/>
            <person name="Lucas S."/>
            <person name="Martin F."/>
            <person name="Montanini B."/>
            <person name="Napoli C."/>
            <person name="Nelson D.R."/>
            <person name="Nelson C."/>
            <person name="Nieminen K."/>
            <person name="Nilsson O."/>
            <person name="Pereda V."/>
            <person name="Peter G."/>
            <person name="Philippe R."/>
            <person name="Pilate G."/>
            <person name="Poliakov A."/>
            <person name="Razumovskaya J."/>
            <person name="Richardson P."/>
            <person name="Rinaldi C."/>
            <person name="Ritland K."/>
            <person name="Rouze P."/>
            <person name="Ryaboy D."/>
            <person name="Schmutz J."/>
            <person name="Schrader J."/>
            <person name="Segerman B."/>
            <person name="Shin H."/>
            <person name="Siddiqui A."/>
            <person name="Sterky F."/>
            <person name="Terry A."/>
            <person name="Tsai C.J."/>
            <person name="Uberbacher E."/>
            <person name="Unneberg P."/>
            <person name="Vahala J."/>
            <person name="Wall K."/>
            <person name="Wessler S."/>
            <person name="Yang G."/>
            <person name="Yin T."/>
            <person name="Douglas C."/>
            <person name="Marra M."/>
            <person name="Sandberg G."/>
            <person name="Van de Peer Y."/>
            <person name="Rokhsar D."/>
        </authorList>
    </citation>
    <scope>NUCLEOTIDE SEQUENCE [LARGE SCALE GENOMIC DNA]</scope>
    <source>
        <strain evidence="2">cv. Nisqually</strain>
    </source>
</reference>
<organism evidence="1 2">
    <name type="scientific">Populus trichocarpa</name>
    <name type="common">Western balsam poplar</name>
    <name type="synonym">Populus balsamifera subsp. trichocarpa</name>
    <dbReference type="NCBI Taxonomy" id="3694"/>
    <lineage>
        <taxon>Eukaryota</taxon>
        <taxon>Viridiplantae</taxon>
        <taxon>Streptophyta</taxon>
        <taxon>Embryophyta</taxon>
        <taxon>Tracheophyta</taxon>
        <taxon>Spermatophyta</taxon>
        <taxon>Magnoliopsida</taxon>
        <taxon>eudicotyledons</taxon>
        <taxon>Gunneridae</taxon>
        <taxon>Pentapetalae</taxon>
        <taxon>rosids</taxon>
        <taxon>fabids</taxon>
        <taxon>Malpighiales</taxon>
        <taxon>Salicaceae</taxon>
        <taxon>Saliceae</taxon>
        <taxon>Populus</taxon>
    </lineage>
</organism>
<protein>
    <submittedName>
        <fullName evidence="1">Uncharacterized protein</fullName>
    </submittedName>
</protein>
<proteinExistence type="predicted"/>
<evidence type="ECO:0000313" key="2">
    <source>
        <dbReference type="Proteomes" id="UP000006729"/>
    </source>
</evidence>
<dbReference type="EMBL" id="CM009294">
    <property type="protein sequence ID" value="PNT38054.1"/>
    <property type="molecule type" value="Genomic_DNA"/>
</dbReference>
<evidence type="ECO:0000313" key="1">
    <source>
        <dbReference type="EMBL" id="PNT38054.1"/>
    </source>
</evidence>
<dbReference type="Proteomes" id="UP000006729">
    <property type="component" value="Chromosome 5"/>
</dbReference>
<name>A0A2K2AKJ3_POPTR</name>
<dbReference type="InParanoid" id="A0A2K2AKJ3"/>